<keyword evidence="4" id="KW-1185">Reference proteome</keyword>
<accession>A0ABW6IPR7</accession>
<dbReference type="EMBL" id="JBHTRV010000004">
    <property type="protein sequence ID" value="MFE5979608.1"/>
    <property type="molecule type" value="Genomic_DNA"/>
</dbReference>
<keyword evidence="1 2" id="KW-0732">Signal</keyword>
<feature type="chain" id="PRO_5045891250" evidence="2">
    <location>
        <begin position="39"/>
        <end position="777"/>
    </location>
</feature>
<evidence type="ECO:0000313" key="3">
    <source>
        <dbReference type="EMBL" id="MFE5979608.1"/>
    </source>
</evidence>
<gene>
    <name evidence="3" type="ORF">ACFQ63_07845</name>
</gene>
<dbReference type="Pfam" id="PF13517">
    <property type="entry name" value="FG-GAP_3"/>
    <property type="match status" value="1"/>
</dbReference>
<dbReference type="Proteomes" id="UP001600424">
    <property type="component" value="Unassembled WGS sequence"/>
</dbReference>
<dbReference type="PROSITE" id="PS51318">
    <property type="entry name" value="TAT"/>
    <property type="match status" value="1"/>
</dbReference>
<sequence>MPSARPAIRPSRRRLVAAVTAVLAVTAAVPAAAPAAFAATPAVTAVTTGATEAATPVPFPVDAKVVGAGTTGFLSQGPNDQYGDQQLRWTPYDGSEPTDFTSANAGYDTTGTDIFVRGDMSPARQFRSVTLRDLGNPGAGSVSFDLGSLFATYVKAVGPRTVLAKTKPDDLGKQQLLIVTDENGTKHSRAVTGLPGITHSFFTNAPAVDGKVIVGYAAGTFEEPTAGRAVIDLETGAVVETYPAATVGYLSSGLALSATHVAWMDSGQSGTAVVTVNRATKKASRIAVNAASASDGYHLGLVKNWLVYGVPSKLTEPGKFPDTQLMALNLAAGELEPGDPVVIDDPVLLTDYASSTAAAADGTLLVRGGTVDKGEGLYRVAMGTGGEPAAELVATTNQPTALRFLGSQVPGTIDLDRTPQVDLKWQLSRGNADVTVTLIHQGTGRTYSRKLTLDPATDGTFVLNWPGLLDGPTQGAGTPAYNGTYSWGLVAVPQNGIGSNLNYGGSFTVTRAAKPHDYGDNGSPDLFARDTTGKLVRYDTTYDAAAKRLVRSGYRTDVGTGWQTYNRVESVGNIAGTSAPDTIARDATGQLWLYQGTGTDARPLSARTRIGTGWQVYNRITGGSDLTGDGKSDVLATDTAGALWLYPGTGNANAPFSARKQIGTGWGTYNLITATGNLGGAPAGDLVARDTTGVLWLYYSKGDGTFAPRVRLGGGWNAFTTLVGTGDANQDGRADLLAYGPNNTVHLYPGTGSWSAPFGARTSSDVLTDTGTNNHVF</sequence>
<reference evidence="3 4" key="1">
    <citation type="submission" date="2024-09" db="EMBL/GenBank/DDBJ databases">
        <title>The Natural Products Discovery Center: Release of the First 8490 Sequenced Strains for Exploring Actinobacteria Biosynthetic Diversity.</title>
        <authorList>
            <person name="Kalkreuter E."/>
            <person name="Kautsar S.A."/>
            <person name="Yang D."/>
            <person name="Bader C.D."/>
            <person name="Teijaro C.N."/>
            <person name="Fluegel L."/>
            <person name="Davis C.M."/>
            <person name="Simpson J.R."/>
            <person name="Lauterbach L."/>
            <person name="Steele A.D."/>
            <person name="Gui C."/>
            <person name="Meng S."/>
            <person name="Li G."/>
            <person name="Viehrig K."/>
            <person name="Ye F."/>
            <person name="Su P."/>
            <person name="Kiefer A.F."/>
            <person name="Nichols A."/>
            <person name="Cepeda A.J."/>
            <person name="Yan W."/>
            <person name="Fan B."/>
            <person name="Jiang Y."/>
            <person name="Adhikari A."/>
            <person name="Zheng C.-J."/>
            <person name="Schuster L."/>
            <person name="Cowan T.M."/>
            <person name="Smanski M.J."/>
            <person name="Chevrette M.G."/>
            <person name="De Carvalho L.P.S."/>
            <person name="Shen B."/>
        </authorList>
    </citation>
    <scope>NUCLEOTIDE SEQUENCE [LARGE SCALE GENOMIC DNA]</scope>
    <source>
        <strain evidence="3 4">NPDC056472</strain>
    </source>
</reference>
<evidence type="ECO:0000313" key="4">
    <source>
        <dbReference type="Proteomes" id="UP001600424"/>
    </source>
</evidence>
<name>A0ABW6IPR7_STRWE</name>
<dbReference type="RefSeq" id="WP_386251880.1">
    <property type="nucleotide sequence ID" value="NZ_JBHTRV010000004.1"/>
</dbReference>
<proteinExistence type="predicted"/>
<protein>
    <submittedName>
        <fullName evidence="3">FG-GAP repeat domain-containing protein</fullName>
    </submittedName>
</protein>
<dbReference type="InterPro" id="IPR006311">
    <property type="entry name" value="TAT_signal"/>
</dbReference>
<dbReference type="SUPFAM" id="SSF69318">
    <property type="entry name" value="Integrin alpha N-terminal domain"/>
    <property type="match status" value="1"/>
</dbReference>
<feature type="signal peptide" evidence="2">
    <location>
        <begin position="1"/>
        <end position="38"/>
    </location>
</feature>
<comment type="caution">
    <text evidence="3">The sequence shown here is derived from an EMBL/GenBank/DDBJ whole genome shotgun (WGS) entry which is preliminary data.</text>
</comment>
<evidence type="ECO:0000256" key="1">
    <source>
        <dbReference type="ARBA" id="ARBA00022729"/>
    </source>
</evidence>
<dbReference type="Gene3D" id="2.115.10.10">
    <property type="entry name" value="Tachylectin 2"/>
    <property type="match status" value="2"/>
</dbReference>
<dbReference type="InterPro" id="IPR028994">
    <property type="entry name" value="Integrin_alpha_N"/>
</dbReference>
<organism evidence="3 4">
    <name type="scientific">Streptomyces wedmorensis</name>
    <dbReference type="NCBI Taxonomy" id="43759"/>
    <lineage>
        <taxon>Bacteria</taxon>
        <taxon>Bacillati</taxon>
        <taxon>Actinomycetota</taxon>
        <taxon>Actinomycetes</taxon>
        <taxon>Kitasatosporales</taxon>
        <taxon>Streptomycetaceae</taxon>
        <taxon>Streptomyces</taxon>
    </lineage>
</organism>
<evidence type="ECO:0000256" key="2">
    <source>
        <dbReference type="SAM" id="SignalP"/>
    </source>
</evidence>
<dbReference type="InterPro" id="IPR013517">
    <property type="entry name" value="FG-GAP"/>
</dbReference>